<dbReference type="EMBL" id="QNVV01000008">
    <property type="protein sequence ID" value="REC47437.1"/>
    <property type="molecule type" value="Genomic_DNA"/>
</dbReference>
<dbReference type="InterPro" id="IPR023187">
    <property type="entry name" value="Tscrpt_reg_MarR-type_CS"/>
</dbReference>
<dbReference type="InterPro" id="IPR000835">
    <property type="entry name" value="HTH_MarR-typ"/>
</dbReference>
<keyword evidence="6" id="KW-1185">Reference proteome</keyword>
<name>A0A3D9B278_9FLAO</name>
<dbReference type="Proteomes" id="UP000256257">
    <property type="component" value="Unassembled WGS sequence"/>
</dbReference>
<proteinExistence type="predicted"/>
<dbReference type="GO" id="GO:0006950">
    <property type="term" value="P:response to stress"/>
    <property type="evidence" value="ECO:0007669"/>
    <property type="project" value="TreeGrafter"/>
</dbReference>
<dbReference type="RefSeq" id="WP_115928231.1">
    <property type="nucleotide sequence ID" value="NZ_QNVV01000008.1"/>
</dbReference>
<feature type="domain" description="HTH marR-type" evidence="4">
    <location>
        <begin position="1"/>
        <end position="136"/>
    </location>
</feature>
<dbReference type="SUPFAM" id="SSF46785">
    <property type="entry name" value="Winged helix' DNA-binding domain"/>
    <property type="match status" value="1"/>
</dbReference>
<dbReference type="InterPro" id="IPR036388">
    <property type="entry name" value="WH-like_DNA-bd_sf"/>
</dbReference>
<evidence type="ECO:0000256" key="1">
    <source>
        <dbReference type="ARBA" id="ARBA00023015"/>
    </source>
</evidence>
<dbReference type="GO" id="GO:0003677">
    <property type="term" value="F:DNA binding"/>
    <property type="evidence" value="ECO:0007669"/>
    <property type="project" value="UniProtKB-KW"/>
</dbReference>
<protein>
    <submittedName>
        <fullName evidence="5">MarR family transcriptional regulator</fullName>
    </submittedName>
</protein>
<dbReference type="PROSITE" id="PS50995">
    <property type="entry name" value="HTH_MARR_2"/>
    <property type="match status" value="1"/>
</dbReference>
<dbReference type="GO" id="GO:0003700">
    <property type="term" value="F:DNA-binding transcription factor activity"/>
    <property type="evidence" value="ECO:0007669"/>
    <property type="project" value="InterPro"/>
</dbReference>
<dbReference type="Pfam" id="PF12802">
    <property type="entry name" value="MarR_2"/>
    <property type="match status" value="1"/>
</dbReference>
<evidence type="ECO:0000256" key="3">
    <source>
        <dbReference type="ARBA" id="ARBA00023163"/>
    </source>
</evidence>
<dbReference type="PANTHER" id="PTHR33164:SF101">
    <property type="entry name" value="TRANSCRIPTIONAL REPRESSOR MPRA"/>
    <property type="match status" value="1"/>
</dbReference>
<evidence type="ECO:0000256" key="2">
    <source>
        <dbReference type="ARBA" id="ARBA00023125"/>
    </source>
</evidence>
<dbReference type="PROSITE" id="PS01117">
    <property type="entry name" value="HTH_MARR_1"/>
    <property type="match status" value="1"/>
</dbReference>
<dbReference type="PANTHER" id="PTHR33164">
    <property type="entry name" value="TRANSCRIPTIONAL REGULATOR, MARR FAMILY"/>
    <property type="match status" value="1"/>
</dbReference>
<gene>
    <name evidence="5" type="ORF">DRF67_10345</name>
</gene>
<keyword evidence="3" id="KW-0804">Transcription</keyword>
<evidence type="ECO:0000259" key="4">
    <source>
        <dbReference type="PROSITE" id="PS50995"/>
    </source>
</evidence>
<dbReference type="InterPro" id="IPR036390">
    <property type="entry name" value="WH_DNA-bd_sf"/>
</dbReference>
<dbReference type="AlphaFoldDB" id="A0A3D9B278"/>
<dbReference type="OrthoDB" id="1256198at2"/>
<dbReference type="PRINTS" id="PR00598">
    <property type="entry name" value="HTHMARR"/>
</dbReference>
<organism evidence="5 6">
    <name type="scientific">Chryseobacterium pennipullorum</name>
    <dbReference type="NCBI Taxonomy" id="2258963"/>
    <lineage>
        <taxon>Bacteria</taxon>
        <taxon>Pseudomonadati</taxon>
        <taxon>Bacteroidota</taxon>
        <taxon>Flavobacteriia</taxon>
        <taxon>Flavobacteriales</taxon>
        <taxon>Weeksellaceae</taxon>
        <taxon>Chryseobacterium group</taxon>
        <taxon>Chryseobacterium</taxon>
    </lineage>
</organism>
<evidence type="ECO:0000313" key="5">
    <source>
        <dbReference type="EMBL" id="REC47437.1"/>
    </source>
</evidence>
<dbReference type="Gene3D" id="1.10.10.10">
    <property type="entry name" value="Winged helix-like DNA-binding domain superfamily/Winged helix DNA-binding domain"/>
    <property type="match status" value="1"/>
</dbReference>
<keyword evidence="2" id="KW-0238">DNA-binding</keyword>
<sequence length="140" mass="16111">MKPIEKEFFNTFTEFQCLILAHMNRGDINGVTAAHYNIIEFIARKNKVTGTEISSAFKISHAAISKQLKFLLAHDFLTQHQDEKDRRKFNLSVTAKGRFLVENSETFREHMTRQTSAILSAAELKQLNDLLSKVLTHIQF</sequence>
<reference evidence="5 6" key="1">
    <citation type="submission" date="2018-06" db="EMBL/GenBank/DDBJ databases">
        <title>Novel Chryseobacterium species.</title>
        <authorList>
            <person name="Newman J."/>
            <person name="Hugo C."/>
            <person name="Oosthuizen L."/>
            <person name="Charimba G."/>
        </authorList>
    </citation>
    <scope>NUCLEOTIDE SEQUENCE [LARGE SCALE GENOMIC DNA]</scope>
    <source>
        <strain evidence="5 6">7_F195</strain>
    </source>
</reference>
<accession>A0A3D9B278</accession>
<dbReference type="SMART" id="SM00347">
    <property type="entry name" value="HTH_MARR"/>
    <property type="match status" value="1"/>
</dbReference>
<evidence type="ECO:0000313" key="6">
    <source>
        <dbReference type="Proteomes" id="UP000256257"/>
    </source>
</evidence>
<comment type="caution">
    <text evidence="5">The sequence shown here is derived from an EMBL/GenBank/DDBJ whole genome shotgun (WGS) entry which is preliminary data.</text>
</comment>
<dbReference type="InterPro" id="IPR039422">
    <property type="entry name" value="MarR/SlyA-like"/>
</dbReference>
<keyword evidence="1" id="KW-0805">Transcription regulation</keyword>